<sequence length="521" mass="54078">MTGQHHTTLRIGIDVGGTNTDAVVLDTDDQVIAKIKVPTTPDTTTGITNAVGELCGSNKIDPETITHVMIGTTHATNAILERNDLGRVAVVRVGGPATHMLPPMAQWPEDLREVVSAGEIIIPGGTEMDGTDLYPLDVSPLEGFFASLGPFDSVAVVGVFSPVSNLHELKTRKAVAELVGNDVPIVTSHSVGSIGLIERENATILNAALSKVAAQVTEGVRDALISHGIKAVTYFAQNDGTLMSLDYVHRLPVLTIGSGPANSMRGAAYLSGLKDAIIVDVGGTSTDVGVLVNGFPRTSAIPVEIGGVKTNFRMPDLVAIALGGGTILSGDSGDLCLGPQSVGYRITEEALTFGGNTPTVTDAAMSVGRADFGRLDPAGDPSFFAEAITRSDAMIADAVDRVKTTRADQPLVAVGGGNFLVPDGMVGISSTHRPDHHDVANAIGAAIASVSGHVDRLYDIADGGRDKALEQARGDAIREAVRLGADPDGTEIVDIEQFNVLYVATTRLRIRAKAAGPLAAI</sequence>
<organism evidence="3">
    <name type="scientific">hydrothermal vent metagenome</name>
    <dbReference type="NCBI Taxonomy" id="652676"/>
    <lineage>
        <taxon>unclassified sequences</taxon>
        <taxon>metagenomes</taxon>
        <taxon>ecological metagenomes</taxon>
    </lineage>
</organism>
<dbReference type="InterPro" id="IPR008040">
    <property type="entry name" value="Hydant_A_N"/>
</dbReference>
<dbReference type="GO" id="GO:0016787">
    <property type="term" value="F:hydrolase activity"/>
    <property type="evidence" value="ECO:0007669"/>
    <property type="project" value="InterPro"/>
</dbReference>
<dbReference type="Pfam" id="PF05378">
    <property type="entry name" value="Hydant_A_N"/>
    <property type="match status" value="1"/>
</dbReference>
<evidence type="ECO:0000259" key="1">
    <source>
        <dbReference type="Pfam" id="PF01968"/>
    </source>
</evidence>
<dbReference type="SUPFAM" id="SSF53067">
    <property type="entry name" value="Actin-like ATPase domain"/>
    <property type="match status" value="1"/>
</dbReference>
<dbReference type="EMBL" id="UOEI01000015">
    <property type="protein sequence ID" value="VAV89386.1"/>
    <property type="molecule type" value="Genomic_DNA"/>
</dbReference>
<dbReference type="InterPro" id="IPR002821">
    <property type="entry name" value="Hydantoinase_A"/>
</dbReference>
<reference evidence="3" key="1">
    <citation type="submission" date="2018-06" db="EMBL/GenBank/DDBJ databases">
        <authorList>
            <person name="Zhirakovskaya E."/>
        </authorList>
    </citation>
    <scope>NUCLEOTIDE SEQUENCE</scope>
</reference>
<gene>
    <name evidence="3" type="ORF">MNBD_ACTINO01-2341</name>
</gene>
<evidence type="ECO:0000313" key="3">
    <source>
        <dbReference type="EMBL" id="VAV89386.1"/>
    </source>
</evidence>
<dbReference type="PANTHER" id="PTHR11365:SF10">
    <property type="entry name" value="HYDANTOINASE_OXOPROLINASE"/>
    <property type="match status" value="1"/>
</dbReference>
<dbReference type="InterPro" id="IPR045079">
    <property type="entry name" value="Oxoprolinase-like"/>
</dbReference>
<dbReference type="Pfam" id="PF01968">
    <property type="entry name" value="Hydantoinase_A"/>
    <property type="match status" value="1"/>
</dbReference>
<dbReference type="PANTHER" id="PTHR11365">
    <property type="entry name" value="5-OXOPROLINASE RELATED"/>
    <property type="match status" value="1"/>
</dbReference>
<feature type="domain" description="Hydantoinase A/oxoprolinase" evidence="1">
    <location>
        <begin position="199"/>
        <end position="399"/>
    </location>
</feature>
<proteinExistence type="predicted"/>
<dbReference type="Gene3D" id="3.30.420.40">
    <property type="match status" value="1"/>
</dbReference>
<dbReference type="InterPro" id="IPR043129">
    <property type="entry name" value="ATPase_NBD"/>
</dbReference>
<name>A0A3B0RKU6_9ZZZZ</name>
<accession>A0A3B0RKU6</accession>
<protein>
    <submittedName>
        <fullName evidence="3">Hydantoinase/oxoprolinase family protein</fullName>
    </submittedName>
</protein>
<evidence type="ECO:0000259" key="2">
    <source>
        <dbReference type="Pfam" id="PF05378"/>
    </source>
</evidence>
<dbReference type="AlphaFoldDB" id="A0A3B0RKU6"/>
<feature type="domain" description="Hydantoinase/oxoprolinase N-terminal" evidence="2">
    <location>
        <begin position="10"/>
        <end position="177"/>
    </location>
</feature>